<evidence type="ECO:0000256" key="1">
    <source>
        <dbReference type="PROSITE-ProRule" id="PRU00042"/>
    </source>
</evidence>
<sequence length="121" mass="13522">MTRDNQLSIDHHHGKYLCHSCDRTFSTLIGAINHCQFAAIHTGEWCQRCEWLFISPVARESHEENSSLVTTYVVVAASTSLLLINSRTTMSTSIINARTAGENSSMSTILNSTNEFICRKT</sequence>
<dbReference type="AlphaFoldDB" id="W9Y667"/>
<dbReference type="GeneID" id="19160127"/>
<dbReference type="RefSeq" id="XP_007724328.1">
    <property type="nucleotide sequence ID" value="XM_007726138.1"/>
</dbReference>
<comment type="caution">
    <text evidence="3">The sequence shown here is derived from an EMBL/GenBank/DDBJ whole genome shotgun (WGS) entry which is preliminary data.</text>
</comment>
<reference evidence="3 4" key="1">
    <citation type="submission" date="2013-03" db="EMBL/GenBank/DDBJ databases">
        <title>The Genome Sequence of Capronia coronata CBS 617.96.</title>
        <authorList>
            <consortium name="The Broad Institute Genomics Platform"/>
            <person name="Cuomo C."/>
            <person name="de Hoog S."/>
            <person name="Gorbushina A."/>
            <person name="Walker B."/>
            <person name="Young S.K."/>
            <person name="Zeng Q."/>
            <person name="Gargeya S."/>
            <person name="Fitzgerald M."/>
            <person name="Haas B."/>
            <person name="Abouelleil A."/>
            <person name="Allen A.W."/>
            <person name="Alvarado L."/>
            <person name="Arachchi H.M."/>
            <person name="Berlin A.M."/>
            <person name="Chapman S.B."/>
            <person name="Gainer-Dewar J."/>
            <person name="Goldberg J."/>
            <person name="Griggs A."/>
            <person name="Gujja S."/>
            <person name="Hansen M."/>
            <person name="Howarth C."/>
            <person name="Imamovic A."/>
            <person name="Ireland A."/>
            <person name="Larimer J."/>
            <person name="McCowan C."/>
            <person name="Murphy C."/>
            <person name="Pearson M."/>
            <person name="Poon T.W."/>
            <person name="Priest M."/>
            <person name="Roberts A."/>
            <person name="Saif S."/>
            <person name="Shea T."/>
            <person name="Sisk P."/>
            <person name="Sykes S."/>
            <person name="Wortman J."/>
            <person name="Nusbaum C."/>
            <person name="Birren B."/>
        </authorList>
    </citation>
    <scope>NUCLEOTIDE SEQUENCE [LARGE SCALE GENOMIC DNA]</scope>
    <source>
        <strain evidence="3 4">CBS 617.96</strain>
    </source>
</reference>
<name>W9Y667_9EURO</name>
<evidence type="ECO:0000259" key="2">
    <source>
        <dbReference type="PROSITE" id="PS50157"/>
    </source>
</evidence>
<dbReference type="HOGENOM" id="CLU_2037772_0_0_1"/>
<dbReference type="GO" id="GO:0008270">
    <property type="term" value="F:zinc ion binding"/>
    <property type="evidence" value="ECO:0007669"/>
    <property type="project" value="UniProtKB-KW"/>
</dbReference>
<keyword evidence="1" id="KW-0862">Zinc</keyword>
<dbReference type="STRING" id="1182541.W9Y667"/>
<protein>
    <recommendedName>
        <fullName evidence="2">C2H2-type domain-containing protein</fullName>
    </recommendedName>
</protein>
<dbReference type="OrthoDB" id="6105938at2759"/>
<feature type="domain" description="C2H2-type" evidence="2">
    <location>
        <begin position="16"/>
        <end position="44"/>
    </location>
</feature>
<keyword evidence="1" id="KW-0863">Zinc-finger</keyword>
<dbReference type="Proteomes" id="UP000019484">
    <property type="component" value="Unassembled WGS sequence"/>
</dbReference>
<evidence type="ECO:0000313" key="3">
    <source>
        <dbReference type="EMBL" id="EXJ88322.1"/>
    </source>
</evidence>
<evidence type="ECO:0000313" key="4">
    <source>
        <dbReference type="Proteomes" id="UP000019484"/>
    </source>
</evidence>
<keyword evidence="4" id="KW-1185">Reference proteome</keyword>
<proteinExistence type="predicted"/>
<gene>
    <name evidence="3" type="ORF">A1O1_05252</name>
</gene>
<dbReference type="InterPro" id="IPR013087">
    <property type="entry name" value="Znf_C2H2_type"/>
</dbReference>
<keyword evidence="1" id="KW-0479">Metal-binding</keyword>
<dbReference type="PROSITE" id="PS50157">
    <property type="entry name" value="ZINC_FINGER_C2H2_2"/>
    <property type="match status" value="1"/>
</dbReference>
<dbReference type="EMBL" id="AMWN01000004">
    <property type="protein sequence ID" value="EXJ88322.1"/>
    <property type="molecule type" value="Genomic_DNA"/>
</dbReference>
<organism evidence="3 4">
    <name type="scientific">Capronia coronata CBS 617.96</name>
    <dbReference type="NCBI Taxonomy" id="1182541"/>
    <lineage>
        <taxon>Eukaryota</taxon>
        <taxon>Fungi</taxon>
        <taxon>Dikarya</taxon>
        <taxon>Ascomycota</taxon>
        <taxon>Pezizomycotina</taxon>
        <taxon>Eurotiomycetes</taxon>
        <taxon>Chaetothyriomycetidae</taxon>
        <taxon>Chaetothyriales</taxon>
        <taxon>Herpotrichiellaceae</taxon>
        <taxon>Capronia</taxon>
    </lineage>
</organism>
<accession>W9Y667</accession>